<evidence type="ECO:0000256" key="1">
    <source>
        <dbReference type="SAM" id="Phobius"/>
    </source>
</evidence>
<sequence>MNIESELLRERYQPFFFVLLIFSVALIFTLSMNSEQEISKVKSLGSLLEFLLTQNFYGYIFVIFIFLVGLLFLNAKLVITTHQIYVESFGFNLRHIVDKELLQHARLYSSFASSINVLRPISKKKLNYDQKLKLSSIGFCLQPEYRSDHLMKQLELKQFSCGARREIVRILDQYWDLEPQKFVGREELVRLKFKHKLR</sequence>
<keyword evidence="4" id="KW-1185">Reference proteome</keyword>
<proteinExistence type="predicted"/>
<evidence type="ECO:0000313" key="4">
    <source>
        <dbReference type="Proteomes" id="UP000013200"/>
    </source>
</evidence>
<feature type="transmembrane region" description="Helical" evidence="1">
    <location>
        <begin position="56"/>
        <end position="75"/>
    </location>
</feature>
<protein>
    <submittedName>
        <fullName evidence="2">Uncharacterized protein</fullName>
    </submittedName>
</protein>
<evidence type="ECO:0000313" key="2">
    <source>
        <dbReference type="EMBL" id="ENX37614.1"/>
    </source>
</evidence>
<reference evidence="3 5" key="2">
    <citation type="journal article" date="2014" name="Int. J. Syst. Evol. Microbiol.">
        <title>Complete genome sequence of Corynebacterium casei LMG S-19264T (=DSM 44701T), isolated from a smear-ripened cheese.</title>
        <authorList>
            <consortium name="US DOE Joint Genome Institute (JGI-PGF)"/>
            <person name="Walter F."/>
            <person name="Albersmeier A."/>
            <person name="Kalinowski J."/>
            <person name="Ruckert C."/>
        </authorList>
    </citation>
    <scope>NUCLEOTIDE SEQUENCE [LARGE SCALE GENOMIC DNA]</scope>
    <source>
        <strain evidence="3 5">CCM 8635</strain>
    </source>
</reference>
<dbReference type="PATRIC" id="fig|1217698.3.peg.2890"/>
<dbReference type="EMBL" id="BMDA01000001">
    <property type="protein sequence ID" value="GGH26282.1"/>
    <property type="molecule type" value="Genomic_DNA"/>
</dbReference>
<comment type="caution">
    <text evidence="2">The sequence shown here is derived from an EMBL/GenBank/DDBJ whole genome shotgun (WGS) entry which is preliminary data.</text>
</comment>
<evidence type="ECO:0000313" key="5">
    <source>
        <dbReference type="Proteomes" id="UP000652691"/>
    </source>
</evidence>
<reference evidence="3" key="3">
    <citation type="submission" date="2024-03" db="EMBL/GenBank/DDBJ databases">
        <authorList>
            <person name="Sun Q."/>
            <person name="Sedlacek I."/>
        </authorList>
    </citation>
    <scope>NUCLEOTIDE SEQUENCE</scope>
    <source>
        <strain evidence="3">CCM 8635</strain>
    </source>
</reference>
<dbReference type="AlphaFoldDB" id="N9PVW8"/>
<name>N9PVW8_9GAMM</name>
<dbReference type="Proteomes" id="UP000652691">
    <property type="component" value="Unassembled WGS sequence"/>
</dbReference>
<dbReference type="RefSeq" id="WP_005287576.1">
    <property type="nucleotide sequence ID" value="NZ_BMDA01000001.1"/>
</dbReference>
<keyword evidence="1" id="KW-1133">Transmembrane helix</keyword>
<keyword evidence="1" id="KW-0472">Membrane</keyword>
<feature type="transmembrane region" description="Helical" evidence="1">
    <location>
        <begin position="12"/>
        <end position="32"/>
    </location>
</feature>
<reference evidence="2 4" key="1">
    <citation type="submission" date="2013-02" db="EMBL/GenBank/DDBJ databases">
        <title>The Genome Sequence of Acinetobacter sp. NIPH 3623.</title>
        <authorList>
            <consortium name="The Broad Institute Genome Sequencing Platform"/>
            <consortium name="The Broad Institute Genome Sequencing Center for Infectious Disease"/>
            <person name="Cerqueira G."/>
            <person name="Feldgarden M."/>
            <person name="Courvalin P."/>
            <person name="Perichon B."/>
            <person name="Grillot-Courvalin C."/>
            <person name="Clermont D."/>
            <person name="Rocha E."/>
            <person name="Yoon E.-J."/>
            <person name="Nemec A."/>
            <person name="Walker B."/>
            <person name="Young S.K."/>
            <person name="Zeng Q."/>
            <person name="Gargeya S."/>
            <person name="Fitzgerald M."/>
            <person name="Haas B."/>
            <person name="Abouelleil A."/>
            <person name="Alvarado L."/>
            <person name="Arachchi H.M."/>
            <person name="Berlin A.M."/>
            <person name="Chapman S.B."/>
            <person name="Dewar J."/>
            <person name="Goldberg J."/>
            <person name="Griggs A."/>
            <person name="Gujja S."/>
            <person name="Hansen M."/>
            <person name="Howarth C."/>
            <person name="Imamovic A."/>
            <person name="Larimer J."/>
            <person name="McCowan C."/>
            <person name="Murphy C."/>
            <person name="Neiman D."/>
            <person name="Pearson M."/>
            <person name="Priest M."/>
            <person name="Roberts A."/>
            <person name="Saif S."/>
            <person name="Shea T."/>
            <person name="Sisk P."/>
            <person name="Sykes S."/>
            <person name="Wortman J."/>
            <person name="Nusbaum C."/>
            <person name="Birren B."/>
        </authorList>
    </citation>
    <scope>NUCLEOTIDE SEQUENCE [LARGE SCALE GENOMIC DNA]</scope>
    <source>
        <strain evidence="2 4">NIPH 3623</strain>
    </source>
</reference>
<dbReference type="HOGENOM" id="CLU_1375629_0_0_6"/>
<dbReference type="EMBL" id="APSA01000007">
    <property type="protein sequence ID" value="ENX37614.1"/>
    <property type="molecule type" value="Genomic_DNA"/>
</dbReference>
<keyword evidence="1" id="KW-0812">Transmembrane</keyword>
<gene>
    <name evidence="2" type="ORF">F888_02955</name>
    <name evidence="3" type="ORF">GCM10007354_03610</name>
</gene>
<dbReference type="GeneID" id="80102936"/>
<dbReference type="Proteomes" id="UP000013200">
    <property type="component" value="Unassembled WGS sequence"/>
</dbReference>
<accession>N9PVW8</accession>
<evidence type="ECO:0000313" key="3">
    <source>
        <dbReference type="EMBL" id="GGH26282.1"/>
    </source>
</evidence>
<organism evidence="2 4">
    <name type="scientific">Acinetobacter courvalinii</name>
    <dbReference type="NCBI Taxonomy" id="280147"/>
    <lineage>
        <taxon>Bacteria</taxon>
        <taxon>Pseudomonadati</taxon>
        <taxon>Pseudomonadota</taxon>
        <taxon>Gammaproteobacteria</taxon>
        <taxon>Moraxellales</taxon>
        <taxon>Moraxellaceae</taxon>
        <taxon>Acinetobacter</taxon>
    </lineage>
</organism>